<dbReference type="SUPFAM" id="SSF88713">
    <property type="entry name" value="Glycoside hydrolase/deacetylase"/>
    <property type="match status" value="1"/>
</dbReference>
<name>A0A4Q7PAR2_9BACT</name>
<dbReference type="Proteomes" id="UP000292209">
    <property type="component" value="Unassembled WGS sequence"/>
</dbReference>
<keyword evidence="5" id="KW-0378">Hydrolase</keyword>
<dbReference type="AlphaFoldDB" id="A0A4Q7PAR2"/>
<dbReference type="Pfam" id="PF03065">
    <property type="entry name" value="Glyco_hydro_57"/>
    <property type="match status" value="1"/>
</dbReference>
<dbReference type="GO" id="GO:0016787">
    <property type="term" value="F:hydrolase activity"/>
    <property type="evidence" value="ECO:0007669"/>
    <property type="project" value="UniProtKB-KW"/>
</dbReference>
<accession>A0A4Q7PAR2</accession>
<dbReference type="PANTHER" id="PTHR36306:SF1">
    <property type="entry name" value="ALPHA-AMYLASE-RELATED"/>
    <property type="match status" value="1"/>
</dbReference>
<feature type="region of interest" description="Disordered" evidence="3">
    <location>
        <begin position="399"/>
        <end position="419"/>
    </location>
</feature>
<dbReference type="GO" id="GO:0005975">
    <property type="term" value="P:carbohydrate metabolic process"/>
    <property type="evidence" value="ECO:0007669"/>
    <property type="project" value="InterPro"/>
</dbReference>
<keyword evidence="2" id="KW-0119">Carbohydrate metabolism</keyword>
<keyword evidence="6" id="KW-1185">Reference proteome</keyword>
<gene>
    <name evidence="5" type="ORF">BC751_2879</name>
</gene>
<sequence>MKSLSLVLYTHQPVIFKDYRFFEIGKDHNYFNTFLNTEAIKQFEAKSFKPLNKLLLEFFQRTDLGFKVSFSFSGTTLDLLEISSPTIIKELKKMNDLGNVEFLSQTYSHSILSQKYQYEFMQQTMAQKQKVFNLFGQIPRTFLNISAYPHSFLCRVLPEMGFKIWIQPKKMEDKILATLKPNIFEAESLKPVRILVADNLFAFKLSEPKKQAKNHGDYTTNMLDWVEKACTENNLLCLLIDCMDLVKENPKSELFLRFMKKLPDLMKEKGIDFFTPSELQLDGRFKTISFAKWNYDFPLPEKTPTPNQLQAEILELMDSLMDNIYQTDSKEIIKTWFYLQDEWNFRQLESGTPTEVGVNPDKAVKSYINFRNILEDFSQRVEQQMLSNKAKNKIRYQISDPQHPVQTNPPQQNNFMRLF</sequence>
<dbReference type="InterPro" id="IPR011330">
    <property type="entry name" value="Glyco_hydro/deAcase_b/a-brl"/>
</dbReference>
<dbReference type="EMBL" id="SGXG01000001">
    <property type="protein sequence ID" value="RZS97275.1"/>
    <property type="molecule type" value="Genomic_DNA"/>
</dbReference>
<dbReference type="RefSeq" id="WP_130276091.1">
    <property type="nucleotide sequence ID" value="NZ_SGXG01000001.1"/>
</dbReference>
<dbReference type="PANTHER" id="PTHR36306">
    <property type="entry name" value="ALPHA-AMYLASE-RELATED-RELATED"/>
    <property type="match status" value="1"/>
</dbReference>
<protein>
    <submittedName>
        <fullName evidence="5">Glycosyl hydrolase family 57</fullName>
    </submittedName>
</protein>
<comment type="caution">
    <text evidence="5">The sequence shown here is derived from an EMBL/GenBank/DDBJ whole genome shotgun (WGS) entry which is preliminary data.</text>
</comment>
<dbReference type="InterPro" id="IPR004300">
    <property type="entry name" value="Glyco_hydro_57_N"/>
</dbReference>
<evidence type="ECO:0000256" key="3">
    <source>
        <dbReference type="SAM" id="MobiDB-lite"/>
    </source>
</evidence>
<evidence type="ECO:0000313" key="6">
    <source>
        <dbReference type="Proteomes" id="UP000292209"/>
    </source>
</evidence>
<reference evidence="5 6" key="1">
    <citation type="submission" date="2019-02" db="EMBL/GenBank/DDBJ databases">
        <title>Genomic Encyclopedia of Archaeal and Bacterial Type Strains, Phase II (KMG-II): from individual species to whole genera.</title>
        <authorList>
            <person name="Goeker M."/>
        </authorList>
    </citation>
    <scope>NUCLEOTIDE SEQUENCE [LARGE SCALE GENOMIC DNA]</scope>
    <source>
        <strain evidence="5 6">DSM 21411</strain>
    </source>
</reference>
<feature type="compositionally biased region" description="Polar residues" evidence="3">
    <location>
        <begin position="404"/>
        <end position="419"/>
    </location>
</feature>
<dbReference type="OrthoDB" id="836627at2"/>
<evidence type="ECO:0000313" key="5">
    <source>
        <dbReference type="EMBL" id="RZS97275.1"/>
    </source>
</evidence>
<comment type="similarity">
    <text evidence="1">Belongs to the glycosyl hydrolase 57 family.</text>
</comment>
<evidence type="ECO:0000256" key="2">
    <source>
        <dbReference type="ARBA" id="ARBA00023277"/>
    </source>
</evidence>
<feature type="domain" description="Glycoside hydrolase family 57 N-terminal" evidence="4">
    <location>
        <begin position="6"/>
        <end position="279"/>
    </location>
</feature>
<evidence type="ECO:0000259" key="4">
    <source>
        <dbReference type="Pfam" id="PF03065"/>
    </source>
</evidence>
<organism evidence="5 6">
    <name type="scientific">Cecembia calidifontis</name>
    <dbReference type="NCBI Taxonomy" id="1187080"/>
    <lineage>
        <taxon>Bacteria</taxon>
        <taxon>Pseudomonadati</taxon>
        <taxon>Bacteroidota</taxon>
        <taxon>Cytophagia</taxon>
        <taxon>Cytophagales</taxon>
        <taxon>Cyclobacteriaceae</taxon>
        <taxon>Cecembia</taxon>
    </lineage>
</organism>
<dbReference type="Gene3D" id="3.20.110.20">
    <property type="match status" value="1"/>
</dbReference>
<dbReference type="InterPro" id="IPR052046">
    <property type="entry name" value="GH57_Enzymes"/>
</dbReference>
<proteinExistence type="inferred from homology"/>
<evidence type="ECO:0000256" key="1">
    <source>
        <dbReference type="ARBA" id="ARBA00006821"/>
    </source>
</evidence>